<evidence type="ECO:0000259" key="1">
    <source>
        <dbReference type="PROSITE" id="PS50168"/>
    </source>
</evidence>
<name>A0AAD9VF79_ACRCE</name>
<evidence type="ECO:0000313" key="3">
    <source>
        <dbReference type="Proteomes" id="UP001249851"/>
    </source>
</evidence>
<reference evidence="2" key="2">
    <citation type="journal article" date="2023" name="Science">
        <title>Genomic signatures of disease resistance in endangered staghorn corals.</title>
        <authorList>
            <person name="Vollmer S.V."/>
            <person name="Selwyn J.D."/>
            <person name="Despard B.A."/>
            <person name="Roesel C.L."/>
        </authorList>
    </citation>
    <scope>NUCLEOTIDE SEQUENCE</scope>
    <source>
        <strain evidence="2">K2</strain>
    </source>
</reference>
<feature type="domain" description="DED" evidence="1">
    <location>
        <begin position="14"/>
        <end position="90"/>
    </location>
</feature>
<dbReference type="EMBL" id="JARQWQ010000005">
    <property type="protein sequence ID" value="KAK2571700.1"/>
    <property type="molecule type" value="Genomic_DNA"/>
</dbReference>
<dbReference type="Gene3D" id="1.10.533.10">
    <property type="entry name" value="Death Domain, Fas"/>
    <property type="match status" value="1"/>
</dbReference>
<dbReference type="PROSITE" id="PS50168">
    <property type="entry name" value="DED"/>
    <property type="match status" value="1"/>
</dbReference>
<dbReference type="InterPro" id="IPR001875">
    <property type="entry name" value="DED_dom"/>
</dbReference>
<protein>
    <recommendedName>
        <fullName evidence="1">DED domain-containing protein</fullName>
    </recommendedName>
</protein>
<dbReference type="AlphaFoldDB" id="A0AAD9VF79"/>
<comment type="caution">
    <text evidence="2">The sequence shown here is derived from an EMBL/GenBank/DDBJ whole genome shotgun (WGS) entry which is preliminary data.</text>
</comment>
<keyword evidence="3" id="KW-1185">Reference proteome</keyword>
<proteinExistence type="predicted"/>
<sequence>MACSQQEKADRNYDFKCKLLSIAAEITTDALKKILFISDLPARVKESIDEPVKLFQELQNRTVISPDDVTHLVWLLEKTGNQQLAQRVTLDLVEKHNEYQDKIEF</sequence>
<dbReference type="Pfam" id="PF01335">
    <property type="entry name" value="DED"/>
    <property type="match status" value="1"/>
</dbReference>
<gene>
    <name evidence="2" type="ORF">P5673_003076</name>
</gene>
<dbReference type="Proteomes" id="UP001249851">
    <property type="component" value="Unassembled WGS sequence"/>
</dbReference>
<reference evidence="2" key="1">
    <citation type="journal article" date="2023" name="G3 (Bethesda)">
        <title>Whole genome assembly and annotation of the endangered Caribbean coral Acropora cervicornis.</title>
        <authorList>
            <person name="Selwyn J.D."/>
            <person name="Vollmer S.V."/>
        </authorList>
    </citation>
    <scope>NUCLEOTIDE SEQUENCE</scope>
    <source>
        <strain evidence="2">K2</strain>
    </source>
</reference>
<dbReference type="SUPFAM" id="SSF47986">
    <property type="entry name" value="DEATH domain"/>
    <property type="match status" value="1"/>
</dbReference>
<dbReference type="InterPro" id="IPR011029">
    <property type="entry name" value="DEATH-like_dom_sf"/>
</dbReference>
<dbReference type="GO" id="GO:0042981">
    <property type="term" value="P:regulation of apoptotic process"/>
    <property type="evidence" value="ECO:0007669"/>
    <property type="project" value="InterPro"/>
</dbReference>
<accession>A0AAD9VF79</accession>
<organism evidence="2 3">
    <name type="scientific">Acropora cervicornis</name>
    <name type="common">Staghorn coral</name>
    <dbReference type="NCBI Taxonomy" id="6130"/>
    <lineage>
        <taxon>Eukaryota</taxon>
        <taxon>Metazoa</taxon>
        <taxon>Cnidaria</taxon>
        <taxon>Anthozoa</taxon>
        <taxon>Hexacorallia</taxon>
        <taxon>Scleractinia</taxon>
        <taxon>Astrocoeniina</taxon>
        <taxon>Acroporidae</taxon>
        <taxon>Acropora</taxon>
    </lineage>
</organism>
<evidence type="ECO:0000313" key="2">
    <source>
        <dbReference type="EMBL" id="KAK2571700.1"/>
    </source>
</evidence>